<reference evidence="3 4" key="1">
    <citation type="submission" date="2017-12" db="EMBL/GenBank/DDBJ databases">
        <title>Comparative genomics of Botrytis spp.</title>
        <authorList>
            <person name="Valero-Jimenez C.A."/>
            <person name="Tapia P."/>
            <person name="Veloso J."/>
            <person name="Silva-Moreno E."/>
            <person name="Staats M."/>
            <person name="Valdes J.H."/>
            <person name="Van Kan J.A.L."/>
        </authorList>
    </citation>
    <scope>NUCLEOTIDE SEQUENCE [LARGE SCALE GENOMIC DNA]</scope>
    <source>
        <strain evidence="3 4">MUCL11595</strain>
    </source>
</reference>
<feature type="region of interest" description="Disordered" evidence="2">
    <location>
        <begin position="109"/>
        <end position="142"/>
    </location>
</feature>
<accession>A0A4Z1IQ75</accession>
<feature type="coiled-coil region" evidence="1">
    <location>
        <begin position="56"/>
        <end position="90"/>
    </location>
</feature>
<keyword evidence="4" id="KW-1185">Reference proteome</keyword>
<evidence type="ECO:0000256" key="2">
    <source>
        <dbReference type="SAM" id="MobiDB-lite"/>
    </source>
</evidence>
<evidence type="ECO:0000256" key="1">
    <source>
        <dbReference type="SAM" id="Coils"/>
    </source>
</evidence>
<dbReference type="EMBL" id="PQXN01000027">
    <property type="protein sequence ID" value="TGO61440.1"/>
    <property type="molecule type" value="Genomic_DNA"/>
</dbReference>
<dbReference type="AlphaFoldDB" id="A0A4Z1IQ75"/>
<name>A0A4Z1IQ75_9HELO</name>
<organism evidence="3 4">
    <name type="scientific">Botryotinia convoluta</name>
    <dbReference type="NCBI Taxonomy" id="54673"/>
    <lineage>
        <taxon>Eukaryota</taxon>
        <taxon>Fungi</taxon>
        <taxon>Dikarya</taxon>
        <taxon>Ascomycota</taxon>
        <taxon>Pezizomycotina</taxon>
        <taxon>Leotiomycetes</taxon>
        <taxon>Helotiales</taxon>
        <taxon>Sclerotiniaceae</taxon>
        <taxon>Botryotinia</taxon>
    </lineage>
</organism>
<comment type="caution">
    <text evidence="3">The sequence shown here is derived from an EMBL/GenBank/DDBJ whole genome shotgun (WGS) entry which is preliminary data.</text>
</comment>
<dbReference type="Proteomes" id="UP000297527">
    <property type="component" value="Unassembled WGS sequence"/>
</dbReference>
<evidence type="ECO:0000313" key="4">
    <source>
        <dbReference type="Proteomes" id="UP000297527"/>
    </source>
</evidence>
<gene>
    <name evidence="3" type="ORF">BCON_0027g00270</name>
</gene>
<evidence type="ECO:0000313" key="3">
    <source>
        <dbReference type="EMBL" id="TGO61440.1"/>
    </source>
</evidence>
<sequence length="142" mass="16544">MDERTGHRREGKTTYEISLVFLSRKNESSLGILEARGDRLPLDMKKERRKEKYRKIQSAFEKAKEVDEDIEFASEDLKQMESSIKRLDLLIKEKTIKIRRCEAKYDKEFNRERSANGKKSKAVNKSSKGSKDQGVGLQTSER</sequence>
<protein>
    <submittedName>
        <fullName evidence="3">Uncharacterized protein</fullName>
    </submittedName>
</protein>
<keyword evidence="1" id="KW-0175">Coiled coil</keyword>
<proteinExistence type="predicted"/>